<reference evidence="1 2" key="1">
    <citation type="submission" date="2020-02" db="EMBL/GenBank/DDBJ databases">
        <authorList>
            <person name="Ma Q."/>
            <person name="Huang Y."/>
            <person name="Song X."/>
            <person name="Pei D."/>
        </authorList>
    </citation>
    <scope>NUCLEOTIDE SEQUENCE [LARGE SCALE GENOMIC DNA]</scope>
    <source>
        <strain evidence="1">Sxm20200214</strain>
        <tissue evidence="1">Leaf</tissue>
    </source>
</reference>
<gene>
    <name evidence="1" type="ORF">Bca52824_027129</name>
</gene>
<dbReference type="EMBL" id="JAAMPC010000006">
    <property type="protein sequence ID" value="KAG2307381.1"/>
    <property type="molecule type" value="Genomic_DNA"/>
</dbReference>
<name>A0A8X7VA60_BRACI</name>
<evidence type="ECO:0000313" key="1">
    <source>
        <dbReference type="EMBL" id="KAG2307381.1"/>
    </source>
</evidence>
<comment type="caution">
    <text evidence="1">The sequence shown here is derived from an EMBL/GenBank/DDBJ whole genome shotgun (WGS) entry which is preliminary data.</text>
</comment>
<dbReference type="Proteomes" id="UP000886595">
    <property type="component" value="Unassembled WGS sequence"/>
</dbReference>
<accession>A0A8X7VA60</accession>
<proteinExistence type="predicted"/>
<dbReference type="AlphaFoldDB" id="A0A8X7VA60"/>
<organism evidence="1 2">
    <name type="scientific">Brassica carinata</name>
    <name type="common">Ethiopian mustard</name>
    <name type="synonym">Abyssinian cabbage</name>
    <dbReference type="NCBI Taxonomy" id="52824"/>
    <lineage>
        <taxon>Eukaryota</taxon>
        <taxon>Viridiplantae</taxon>
        <taxon>Streptophyta</taxon>
        <taxon>Embryophyta</taxon>
        <taxon>Tracheophyta</taxon>
        <taxon>Spermatophyta</taxon>
        <taxon>Magnoliopsida</taxon>
        <taxon>eudicotyledons</taxon>
        <taxon>Gunneridae</taxon>
        <taxon>Pentapetalae</taxon>
        <taxon>rosids</taxon>
        <taxon>malvids</taxon>
        <taxon>Brassicales</taxon>
        <taxon>Brassicaceae</taxon>
        <taxon>Brassiceae</taxon>
        <taxon>Brassica</taxon>
    </lineage>
</organism>
<evidence type="ECO:0000313" key="2">
    <source>
        <dbReference type="Proteomes" id="UP000886595"/>
    </source>
</evidence>
<protein>
    <submittedName>
        <fullName evidence="1">Uncharacterized protein</fullName>
    </submittedName>
</protein>
<sequence>MSPRSSACSFNIFIFRFVDSNTDETIARHANLIRISGSVTVFFRSIFTALDTRISSILPKSSGQ</sequence>
<keyword evidence="2" id="KW-1185">Reference proteome</keyword>